<dbReference type="HOGENOM" id="CLU_055524_0_0_1"/>
<keyword evidence="7 14" id="KW-0812">Transmembrane</keyword>
<evidence type="ECO:0000256" key="9">
    <source>
        <dbReference type="ARBA" id="ARBA00022989"/>
    </source>
</evidence>
<dbReference type="PANTHER" id="PTHR19282:SF544">
    <property type="entry name" value="TETRASPANIN"/>
    <property type="match status" value="1"/>
</dbReference>
<keyword evidence="11 13" id="KW-1015">Disulfide bond</keyword>
<evidence type="ECO:0000256" key="7">
    <source>
        <dbReference type="ARBA" id="ARBA00022692"/>
    </source>
</evidence>
<evidence type="ECO:0000256" key="10">
    <source>
        <dbReference type="ARBA" id="ARBA00023136"/>
    </source>
</evidence>
<evidence type="ECO:0000256" key="12">
    <source>
        <dbReference type="ARBA" id="ARBA00023180"/>
    </source>
</evidence>
<dbReference type="FunFam" id="1.10.1450.10:FF:000007">
    <property type="entry name" value="Tetraspanin"/>
    <property type="match status" value="1"/>
</dbReference>
<dbReference type="GO" id="GO:0019899">
    <property type="term" value="F:enzyme binding"/>
    <property type="evidence" value="ECO:0007669"/>
    <property type="project" value="UniProtKB-ARBA"/>
</dbReference>
<feature type="disulfide bond" evidence="13">
    <location>
        <begin position="152"/>
        <end position="168"/>
    </location>
</feature>
<keyword evidence="9 14" id="KW-1133">Transmembrane helix</keyword>
<evidence type="ECO:0000256" key="13">
    <source>
        <dbReference type="PIRSR" id="PIRSR002419-1"/>
    </source>
</evidence>
<dbReference type="GO" id="GO:0005886">
    <property type="term" value="C:plasma membrane"/>
    <property type="evidence" value="ECO:0007669"/>
    <property type="project" value="UniProtKB-SubCell"/>
</dbReference>
<evidence type="ECO:0000256" key="11">
    <source>
        <dbReference type="ARBA" id="ARBA00023157"/>
    </source>
</evidence>
<dbReference type="SUPFAM" id="SSF48652">
    <property type="entry name" value="Tetraspanin"/>
    <property type="match status" value="1"/>
</dbReference>
<dbReference type="PIRSF" id="PIRSF002419">
    <property type="entry name" value="Tetraspanin"/>
    <property type="match status" value="1"/>
</dbReference>
<dbReference type="GO" id="GO:0046930">
    <property type="term" value="C:pore complex"/>
    <property type="evidence" value="ECO:0007669"/>
    <property type="project" value="UniProtKB-ARBA"/>
</dbReference>
<feature type="transmembrane region" description="Helical" evidence="14">
    <location>
        <begin position="55"/>
        <end position="79"/>
    </location>
</feature>
<comment type="similarity">
    <text evidence="4 14">Belongs to the tetraspanin (TM4SF) family.</text>
</comment>
<comment type="caution">
    <text evidence="14">Lacks conserved residue(s) required for the propagation of feature annotation.</text>
</comment>
<proteinExistence type="inferred from homology"/>
<dbReference type="InterPro" id="IPR008952">
    <property type="entry name" value="Tetraspanin_EC2_sf"/>
</dbReference>
<dbReference type="GO" id="GO:0051604">
    <property type="term" value="P:protein maturation"/>
    <property type="evidence" value="ECO:0007669"/>
    <property type="project" value="UniProtKB-ARBA"/>
</dbReference>
<keyword evidence="12" id="KW-0325">Glycoprotein</keyword>
<dbReference type="InParanoid" id="H2ZP30"/>
<dbReference type="STRING" id="51511.ENSCSAVP00000019346"/>
<dbReference type="InterPro" id="IPR018499">
    <property type="entry name" value="Tetraspanin/Peripherin"/>
</dbReference>
<dbReference type="Proteomes" id="UP000007875">
    <property type="component" value="Unassembled WGS sequence"/>
</dbReference>
<evidence type="ECO:0000256" key="14">
    <source>
        <dbReference type="RuleBase" id="RU361218"/>
    </source>
</evidence>
<reference evidence="15" key="2">
    <citation type="submission" date="2025-08" db="UniProtKB">
        <authorList>
            <consortium name="Ensembl"/>
        </authorList>
    </citation>
    <scope>IDENTIFICATION</scope>
</reference>
<evidence type="ECO:0000313" key="15">
    <source>
        <dbReference type="Ensembl" id="ENSCSAVP00000019346.1"/>
    </source>
</evidence>
<evidence type="ECO:0000256" key="8">
    <source>
        <dbReference type="ARBA" id="ARBA00022949"/>
    </source>
</evidence>
<keyword evidence="6" id="KW-0963">Cytoplasm</keyword>
<accession>H2ZP30</accession>
<dbReference type="GeneTree" id="ENSGT00940000159484"/>
<dbReference type="GO" id="GO:0046931">
    <property type="term" value="P:pore complex assembly"/>
    <property type="evidence" value="ECO:0007669"/>
    <property type="project" value="UniProtKB-ARBA"/>
</dbReference>
<keyword evidence="16" id="KW-1185">Reference proteome</keyword>
<protein>
    <recommendedName>
        <fullName evidence="14">Tetraspanin</fullName>
    </recommendedName>
</protein>
<dbReference type="GO" id="GO:0005737">
    <property type="term" value="C:cytoplasm"/>
    <property type="evidence" value="ECO:0007669"/>
    <property type="project" value="UniProtKB-SubCell"/>
</dbReference>
<evidence type="ECO:0000256" key="3">
    <source>
        <dbReference type="ARBA" id="ARBA00004651"/>
    </source>
</evidence>
<keyword evidence="8" id="KW-0965">Cell junction</keyword>
<evidence type="ECO:0000256" key="4">
    <source>
        <dbReference type="ARBA" id="ARBA00006840"/>
    </source>
</evidence>
<dbReference type="Pfam" id="PF00335">
    <property type="entry name" value="Tetraspanin"/>
    <property type="match status" value="1"/>
</dbReference>
<keyword evidence="5" id="KW-1003">Cell membrane</keyword>
<dbReference type="AlphaFoldDB" id="H2ZP30"/>
<dbReference type="InterPro" id="IPR000301">
    <property type="entry name" value="Tetraspanin_animals"/>
</dbReference>
<dbReference type="PROSITE" id="PS51257">
    <property type="entry name" value="PROKAR_LIPOPROTEIN"/>
    <property type="match status" value="1"/>
</dbReference>
<sequence length="247" mass="27791">MWYRERDEIPRVNPVLQGILFFFNVLYWLFSCTVLGVGLYAYLEKDADLTSVTDIITNPAIGLICVGVALFCLTFFGCVGALRQNVCMLKFFSNVLTFSLIVQLVLGMVLFIISSRALHIVDQYFKLLIGSYREDIDTTDIIDWGQEYFKCCGAGEYTDWEHNIYFNCSSISYEACSVPYSCCVIHDNDSTVLNTFCGFGVLKQQPIELDGVIHTTGCIHALTEWLHQHLFLLAALGIAMVVPQIVG</sequence>
<dbReference type="Ensembl" id="ENSCSAVT00000019554.1">
    <property type="protein sequence ID" value="ENSCSAVP00000019346.1"/>
    <property type="gene ID" value="ENSCSAVG00000011357.1"/>
</dbReference>
<name>H2ZP30_CIOSA</name>
<evidence type="ECO:0000313" key="16">
    <source>
        <dbReference type="Proteomes" id="UP000007875"/>
    </source>
</evidence>
<organism evidence="15 16">
    <name type="scientific">Ciona savignyi</name>
    <name type="common">Pacific transparent sea squirt</name>
    <dbReference type="NCBI Taxonomy" id="51511"/>
    <lineage>
        <taxon>Eukaryota</taxon>
        <taxon>Metazoa</taxon>
        <taxon>Chordata</taxon>
        <taxon>Tunicata</taxon>
        <taxon>Ascidiacea</taxon>
        <taxon>Phlebobranchia</taxon>
        <taxon>Cionidae</taxon>
        <taxon>Ciona</taxon>
    </lineage>
</organism>
<dbReference type="eggNOG" id="KOG3882">
    <property type="taxonomic scope" value="Eukaryota"/>
</dbReference>
<evidence type="ECO:0000256" key="5">
    <source>
        <dbReference type="ARBA" id="ARBA00022475"/>
    </source>
</evidence>
<feature type="transmembrane region" description="Helical" evidence="14">
    <location>
        <begin position="21"/>
        <end position="43"/>
    </location>
</feature>
<evidence type="ECO:0000256" key="2">
    <source>
        <dbReference type="ARBA" id="ARBA00004536"/>
    </source>
</evidence>
<evidence type="ECO:0000256" key="6">
    <source>
        <dbReference type="ARBA" id="ARBA00022490"/>
    </source>
</evidence>
<keyword evidence="10 14" id="KW-0472">Membrane</keyword>
<comment type="subcellular location">
    <subcellularLocation>
        <location evidence="2">Cell junction</location>
        <location evidence="2">Adherens junction</location>
    </subcellularLocation>
    <subcellularLocation>
        <location evidence="3">Cell membrane</location>
        <topology evidence="3">Multi-pass membrane protein</topology>
    </subcellularLocation>
    <subcellularLocation>
        <location evidence="1">Cytoplasm</location>
    </subcellularLocation>
    <subcellularLocation>
        <location evidence="14">Membrane</location>
        <topology evidence="14">Multi-pass membrane protein</topology>
    </subcellularLocation>
</comment>
<dbReference type="PRINTS" id="PR00259">
    <property type="entry name" value="TMFOUR"/>
</dbReference>
<feature type="transmembrane region" description="Helical" evidence="14">
    <location>
        <begin position="91"/>
        <end position="113"/>
    </location>
</feature>
<dbReference type="GO" id="GO:0072659">
    <property type="term" value="P:protein localization to plasma membrane"/>
    <property type="evidence" value="ECO:0007669"/>
    <property type="project" value="UniProtKB-ARBA"/>
</dbReference>
<dbReference type="OMA" id="RIYAQIN"/>
<dbReference type="PANTHER" id="PTHR19282">
    <property type="entry name" value="TETRASPANIN"/>
    <property type="match status" value="1"/>
</dbReference>
<reference evidence="15" key="3">
    <citation type="submission" date="2025-09" db="UniProtKB">
        <authorList>
            <consortium name="Ensembl"/>
        </authorList>
    </citation>
    <scope>IDENTIFICATION</scope>
</reference>
<dbReference type="Gene3D" id="1.10.1450.10">
    <property type="entry name" value="Tetraspanin"/>
    <property type="match status" value="1"/>
</dbReference>
<evidence type="ECO:0000256" key="1">
    <source>
        <dbReference type="ARBA" id="ARBA00004496"/>
    </source>
</evidence>
<reference evidence="16" key="1">
    <citation type="submission" date="2003-08" db="EMBL/GenBank/DDBJ databases">
        <authorList>
            <person name="Birren B."/>
            <person name="Nusbaum C."/>
            <person name="Abebe A."/>
            <person name="Abouelleil A."/>
            <person name="Adekoya E."/>
            <person name="Ait-zahra M."/>
            <person name="Allen N."/>
            <person name="Allen T."/>
            <person name="An P."/>
            <person name="Anderson M."/>
            <person name="Anderson S."/>
            <person name="Arachchi H."/>
            <person name="Armbruster J."/>
            <person name="Bachantsang P."/>
            <person name="Baldwin J."/>
            <person name="Barry A."/>
            <person name="Bayul T."/>
            <person name="Blitshsteyn B."/>
            <person name="Bloom T."/>
            <person name="Blye J."/>
            <person name="Boguslavskiy L."/>
            <person name="Borowsky M."/>
            <person name="Boukhgalter B."/>
            <person name="Brunache A."/>
            <person name="Butler J."/>
            <person name="Calixte N."/>
            <person name="Calvo S."/>
            <person name="Camarata J."/>
            <person name="Campo K."/>
            <person name="Chang J."/>
            <person name="Cheshatsang Y."/>
            <person name="Citroen M."/>
            <person name="Collymore A."/>
            <person name="Considine T."/>
            <person name="Cook A."/>
            <person name="Cooke P."/>
            <person name="Corum B."/>
            <person name="Cuomo C."/>
            <person name="David R."/>
            <person name="Dawoe T."/>
            <person name="Degray S."/>
            <person name="Dodge S."/>
            <person name="Dooley K."/>
            <person name="Dorje P."/>
            <person name="Dorjee K."/>
            <person name="Dorris L."/>
            <person name="Duffey N."/>
            <person name="Dupes A."/>
            <person name="Elkins T."/>
            <person name="Engels R."/>
            <person name="Erickson J."/>
            <person name="Farina A."/>
            <person name="Faro S."/>
            <person name="Ferreira P."/>
            <person name="Fischer H."/>
            <person name="Fitzgerald M."/>
            <person name="Foley K."/>
            <person name="Gage D."/>
            <person name="Galagan J."/>
            <person name="Gearin G."/>
            <person name="Gnerre S."/>
            <person name="Gnirke A."/>
            <person name="Goyette A."/>
            <person name="Graham J."/>
            <person name="Grandbois E."/>
            <person name="Gyaltsen K."/>
            <person name="Hafez N."/>
            <person name="Hagopian D."/>
            <person name="Hagos B."/>
            <person name="Hall J."/>
            <person name="Hatcher B."/>
            <person name="Heller A."/>
            <person name="Higgins H."/>
            <person name="Honan T."/>
            <person name="Horn A."/>
            <person name="Houde N."/>
            <person name="Hughes L."/>
            <person name="Hulme W."/>
            <person name="Husby E."/>
            <person name="Iliev I."/>
            <person name="Jaffe D."/>
            <person name="Jones C."/>
            <person name="Kamal M."/>
            <person name="Kamat A."/>
            <person name="Kamvysselis M."/>
            <person name="Karlsson E."/>
            <person name="Kells C."/>
            <person name="Kieu A."/>
            <person name="Kisner P."/>
            <person name="Kodira C."/>
            <person name="Kulbokas E."/>
            <person name="Labutti K."/>
            <person name="Lama D."/>
            <person name="Landers T."/>
            <person name="Leger J."/>
            <person name="Levine S."/>
            <person name="Lewis D."/>
            <person name="Lewis T."/>
            <person name="Lindblad-toh K."/>
            <person name="Liu X."/>
            <person name="Lokyitsang T."/>
            <person name="Lokyitsang Y."/>
            <person name="Lucien O."/>
            <person name="Lui A."/>
            <person name="Ma L.J."/>
            <person name="Mabbitt R."/>
            <person name="Macdonald J."/>
            <person name="Maclean C."/>
            <person name="Major J."/>
            <person name="Manning J."/>
            <person name="Marabella R."/>
            <person name="Maru K."/>
            <person name="Matthews C."/>
            <person name="Mauceli E."/>
            <person name="Mccarthy M."/>
            <person name="Mcdonough S."/>
            <person name="Mcghee T."/>
            <person name="Meldrim J."/>
            <person name="Meneus L."/>
            <person name="Mesirov J."/>
            <person name="Mihalev A."/>
            <person name="Mihova T."/>
            <person name="Mikkelsen T."/>
            <person name="Mlenga V."/>
            <person name="Moru K."/>
            <person name="Mozes J."/>
            <person name="Mulrain L."/>
            <person name="Munson G."/>
            <person name="Naylor J."/>
            <person name="Newes C."/>
            <person name="Nguyen C."/>
            <person name="Nguyen N."/>
            <person name="Nguyen T."/>
            <person name="Nicol R."/>
            <person name="Nielsen C."/>
            <person name="Nizzari M."/>
            <person name="Norbu C."/>
            <person name="Norbu N."/>
            <person name="O'donnell P."/>
            <person name="Okoawo O."/>
            <person name="O'leary S."/>
            <person name="Omotosho B."/>
            <person name="O'neill K."/>
            <person name="Osman S."/>
            <person name="Parker S."/>
            <person name="Perrin D."/>
            <person name="Phunkhang P."/>
            <person name="Piqani B."/>
            <person name="Purcell S."/>
            <person name="Rachupka T."/>
            <person name="Ramasamy U."/>
            <person name="Rameau R."/>
            <person name="Ray V."/>
            <person name="Raymond C."/>
            <person name="Retta R."/>
            <person name="Richardson S."/>
            <person name="Rise C."/>
            <person name="Rodriguez J."/>
            <person name="Rogers J."/>
            <person name="Rogov P."/>
            <person name="Rutman M."/>
            <person name="Schupbach R."/>
            <person name="Seaman C."/>
            <person name="Settipalli S."/>
            <person name="Sharpe T."/>
            <person name="Sheridan J."/>
            <person name="Sherpa N."/>
            <person name="Shi J."/>
            <person name="Smirnov S."/>
            <person name="Smith C."/>
            <person name="Sougnez C."/>
            <person name="Spencer B."/>
            <person name="Stalker J."/>
            <person name="Stange-thomann N."/>
            <person name="Stavropoulos S."/>
            <person name="Stetson K."/>
            <person name="Stone C."/>
            <person name="Stone S."/>
            <person name="Stubbs M."/>
            <person name="Talamas J."/>
            <person name="Tchuinga P."/>
            <person name="Tenzing P."/>
            <person name="Tesfaye S."/>
            <person name="Theodore J."/>
            <person name="Thoulutsang Y."/>
            <person name="Topham K."/>
            <person name="Towey S."/>
            <person name="Tsamla T."/>
            <person name="Tsomo N."/>
            <person name="Vallee D."/>
            <person name="Vassiliev H."/>
            <person name="Venkataraman V."/>
            <person name="Vinson J."/>
            <person name="Vo A."/>
            <person name="Wade C."/>
            <person name="Wang S."/>
            <person name="Wangchuk T."/>
            <person name="Wangdi T."/>
            <person name="Whittaker C."/>
            <person name="Wilkinson J."/>
            <person name="Wu Y."/>
            <person name="Wyman D."/>
            <person name="Yadav S."/>
            <person name="Yang S."/>
            <person name="Yang X."/>
            <person name="Yeager S."/>
            <person name="Yee E."/>
            <person name="Young G."/>
            <person name="Zainoun J."/>
            <person name="Zembeck L."/>
            <person name="Zimmer A."/>
            <person name="Zody M."/>
            <person name="Lander E."/>
        </authorList>
    </citation>
    <scope>NUCLEOTIDE SEQUENCE [LARGE SCALE GENOMIC DNA]</scope>
</reference>
<dbReference type="GO" id="GO:0005912">
    <property type="term" value="C:adherens junction"/>
    <property type="evidence" value="ECO:0007669"/>
    <property type="project" value="UniProtKB-SubCell"/>
</dbReference>